<proteinExistence type="predicted"/>
<dbReference type="Proteomes" id="UP000830671">
    <property type="component" value="Chromosome 8"/>
</dbReference>
<name>A0A9Q8WN62_9PEZI</name>
<organism evidence="1 2">
    <name type="scientific">Colletotrichum lupini</name>
    <dbReference type="NCBI Taxonomy" id="145971"/>
    <lineage>
        <taxon>Eukaryota</taxon>
        <taxon>Fungi</taxon>
        <taxon>Dikarya</taxon>
        <taxon>Ascomycota</taxon>
        <taxon>Pezizomycotina</taxon>
        <taxon>Sordariomycetes</taxon>
        <taxon>Hypocreomycetidae</taxon>
        <taxon>Glomerellales</taxon>
        <taxon>Glomerellaceae</taxon>
        <taxon>Colletotrichum</taxon>
        <taxon>Colletotrichum acutatum species complex</taxon>
    </lineage>
</organism>
<dbReference type="KEGG" id="clup:CLUP02_15045"/>
<keyword evidence="2" id="KW-1185">Reference proteome</keyword>
<sequence length="272" mass="30165">MPRDRWNVSTRTNTALQPWRGKNAVTSCVSGSQTTDTPNQVAGVSTAPPAASLISRYECLAWTDLANLRRLRAHPLLFPEHLTTLTYCVIRHMSIQIPKQTVRRSQRFRCGGSSLVVIGVGGVRHETSPYLHFGIPLRCIDDVLCVAAMGLGASIWLHQSFQITEGYKSVTISANPIYGVCEYPIFTAAYTRAFLLVKTTRTLFSRVVELVARVSSDRRVFWNSQPPRSLSNGPRRSVISTHFPPRAPLPFSAGTDTMNRYGILTSDSATVR</sequence>
<evidence type="ECO:0000313" key="1">
    <source>
        <dbReference type="EMBL" id="UQC89514.1"/>
    </source>
</evidence>
<dbReference type="EMBL" id="CP019480">
    <property type="protein sequence ID" value="UQC89514.1"/>
    <property type="molecule type" value="Genomic_DNA"/>
</dbReference>
<evidence type="ECO:0000313" key="2">
    <source>
        <dbReference type="Proteomes" id="UP000830671"/>
    </source>
</evidence>
<accession>A0A9Q8WN62</accession>
<protein>
    <submittedName>
        <fullName evidence="1">Uncharacterized protein</fullName>
    </submittedName>
</protein>
<reference evidence="1" key="1">
    <citation type="journal article" date="2021" name="Mol. Plant Microbe Interact.">
        <title>Complete Genome Sequence of the Plant-Pathogenic Fungus Colletotrichum lupini.</title>
        <authorList>
            <person name="Baroncelli R."/>
            <person name="Pensec F."/>
            <person name="Da Lio D."/>
            <person name="Boufleur T."/>
            <person name="Vicente I."/>
            <person name="Sarrocco S."/>
            <person name="Picot A."/>
            <person name="Baraldi E."/>
            <person name="Sukno S."/>
            <person name="Thon M."/>
            <person name="Le Floch G."/>
        </authorList>
    </citation>
    <scope>NUCLEOTIDE SEQUENCE</scope>
    <source>
        <strain evidence="1">IMI 504893</strain>
    </source>
</reference>
<dbReference type="AlphaFoldDB" id="A0A9Q8WN62"/>
<dbReference type="RefSeq" id="XP_049151115.1">
    <property type="nucleotide sequence ID" value="XM_049293969.1"/>
</dbReference>
<gene>
    <name evidence="1" type="ORF">CLUP02_15045</name>
</gene>
<dbReference type="GeneID" id="73348979"/>